<comment type="subcellular location">
    <subcellularLocation>
        <location evidence="1 8">Cell membrane</location>
        <topology evidence="1 8">Multi-pass membrane protein</topology>
    </subcellularLocation>
</comment>
<keyword evidence="7 8" id="KW-0472">Membrane</keyword>
<dbReference type="PANTHER" id="PTHR36488">
    <property type="entry name" value="CASP-LIKE PROTEIN 1U1"/>
    <property type="match status" value="1"/>
</dbReference>
<proteinExistence type="inferred from homology"/>
<keyword evidence="5 8" id="KW-0812">Transmembrane</keyword>
<feature type="transmembrane region" description="Helical" evidence="8">
    <location>
        <begin position="159"/>
        <end position="182"/>
    </location>
</feature>
<dbReference type="EMBL" id="RXIC02000023">
    <property type="protein sequence ID" value="KAB1214050.1"/>
    <property type="molecule type" value="Genomic_DNA"/>
</dbReference>
<protein>
    <recommendedName>
        <fullName evidence="8">CASP-like protein</fullName>
    </recommendedName>
</protein>
<evidence type="ECO:0000259" key="9">
    <source>
        <dbReference type="Pfam" id="PF04535"/>
    </source>
</evidence>
<evidence type="ECO:0000256" key="4">
    <source>
        <dbReference type="ARBA" id="ARBA00022475"/>
    </source>
</evidence>
<dbReference type="NCBIfam" id="TIGR01569">
    <property type="entry name" value="A_tha_TIGR01569"/>
    <property type="match status" value="1"/>
</dbReference>
<feature type="transmembrane region" description="Helical" evidence="8">
    <location>
        <begin position="32"/>
        <end position="52"/>
    </location>
</feature>
<dbReference type="Proteomes" id="UP000516437">
    <property type="component" value="Chromosome 5"/>
</dbReference>
<keyword evidence="6 8" id="KW-1133">Transmembrane helix</keyword>
<reference evidence="10 11" key="1">
    <citation type="journal article" date="2019" name="Plant Biotechnol. J.">
        <title>The red bayberry genome and genetic basis of sex determination.</title>
        <authorList>
            <person name="Jia H.M."/>
            <person name="Jia H.J."/>
            <person name="Cai Q.L."/>
            <person name="Wang Y."/>
            <person name="Zhao H.B."/>
            <person name="Yang W.F."/>
            <person name="Wang G.Y."/>
            <person name="Li Y.H."/>
            <person name="Zhan D.L."/>
            <person name="Shen Y.T."/>
            <person name="Niu Q.F."/>
            <person name="Chang L."/>
            <person name="Qiu J."/>
            <person name="Zhao L."/>
            <person name="Xie H.B."/>
            <person name="Fu W.Y."/>
            <person name="Jin J."/>
            <person name="Li X.W."/>
            <person name="Jiao Y."/>
            <person name="Zhou C.C."/>
            <person name="Tu T."/>
            <person name="Chai C.Y."/>
            <person name="Gao J.L."/>
            <person name="Fan L.J."/>
            <person name="van de Weg E."/>
            <person name="Wang J.Y."/>
            <person name="Gao Z.S."/>
        </authorList>
    </citation>
    <scope>NUCLEOTIDE SEQUENCE [LARGE SCALE GENOMIC DNA]</scope>
    <source>
        <tissue evidence="10">Leaves</tissue>
    </source>
</reference>
<dbReference type="PANTHER" id="PTHR36488:SF8">
    <property type="entry name" value="CASP-LIKE PROTEIN 1U1"/>
    <property type="match status" value="1"/>
</dbReference>
<feature type="domain" description="Casparian strip membrane protein" evidence="9">
    <location>
        <begin position="29"/>
        <end position="173"/>
    </location>
</feature>
<comment type="similarity">
    <text evidence="2 8">Belongs to the Casparian strip membrane proteins (CASP) family.</text>
</comment>
<dbReference type="Pfam" id="PF04535">
    <property type="entry name" value="CASP_dom"/>
    <property type="match status" value="1"/>
</dbReference>
<accession>A0A6A1VTR4</accession>
<keyword evidence="11" id="KW-1185">Reference proteome</keyword>
<comment type="caution">
    <text evidence="10">The sequence shown here is derived from an EMBL/GenBank/DDBJ whole genome shotgun (WGS) entry which is preliminary data.</text>
</comment>
<feature type="transmembrane region" description="Helical" evidence="8">
    <location>
        <begin position="108"/>
        <end position="138"/>
    </location>
</feature>
<dbReference type="OrthoDB" id="1926504at2759"/>
<feature type="transmembrane region" description="Helical" evidence="8">
    <location>
        <begin position="73"/>
        <end position="96"/>
    </location>
</feature>
<evidence type="ECO:0000256" key="5">
    <source>
        <dbReference type="ARBA" id="ARBA00022692"/>
    </source>
</evidence>
<comment type="subunit">
    <text evidence="3 8">Homodimer and heterodimers.</text>
</comment>
<evidence type="ECO:0000256" key="2">
    <source>
        <dbReference type="ARBA" id="ARBA00007651"/>
    </source>
</evidence>
<evidence type="ECO:0000313" key="11">
    <source>
        <dbReference type="Proteomes" id="UP000516437"/>
    </source>
</evidence>
<evidence type="ECO:0000256" key="7">
    <source>
        <dbReference type="ARBA" id="ARBA00023136"/>
    </source>
</evidence>
<dbReference type="InterPro" id="IPR006702">
    <property type="entry name" value="CASP_dom"/>
</dbReference>
<gene>
    <name evidence="10" type="ORF">CJ030_MR5G017313</name>
</gene>
<dbReference type="InterPro" id="IPR044173">
    <property type="entry name" value="CASPL"/>
</dbReference>
<keyword evidence="4 8" id="KW-1003">Cell membrane</keyword>
<sequence>MASTDYKADTERGKEVVPPAAPPTVNCFAADITLRVLLFVASVAAVVSIVTANQTKIIPVLGEREAKFNHLKAFIYFVVALSIAGLYSIITTLASISVLSKPALSTKLLLYFAFWDVLVLGLVASATGTAGGVAYVGWKGEDHAGWAELCSTYDKFCHHVAGSLAVSLFASVVLVLLSWLSIYTLHSRIPK</sequence>
<organism evidence="10 11">
    <name type="scientific">Morella rubra</name>
    <name type="common">Chinese bayberry</name>
    <dbReference type="NCBI Taxonomy" id="262757"/>
    <lineage>
        <taxon>Eukaryota</taxon>
        <taxon>Viridiplantae</taxon>
        <taxon>Streptophyta</taxon>
        <taxon>Embryophyta</taxon>
        <taxon>Tracheophyta</taxon>
        <taxon>Spermatophyta</taxon>
        <taxon>Magnoliopsida</taxon>
        <taxon>eudicotyledons</taxon>
        <taxon>Gunneridae</taxon>
        <taxon>Pentapetalae</taxon>
        <taxon>rosids</taxon>
        <taxon>fabids</taxon>
        <taxon>Fagales</taxon>
        <taxon>Myricaceae</taxon>
        <taxon>Morella</taxon>
    </lineage>
</organism>
<evidence type="ECO:0000256" key="1">
    <source>
        <dbReference type="ARBA" id="ARBA00004651"/>
    </source>
</evidence>
<evidence type="ECO:0000256" key="6">
    <source>
        <dbReference type="ARBA" id="ARBA00022989"/>
    </source>
</evidence>
<dbReference type="GO" id="GO:0005886">
    <property type="term" value="C:plasma membrane"/>
    <property type="evidence" value="ECO:0007669"/>
    <property type="project" value="UniProtKB-SubCell"/>
</dbReference>
<dbReference type="InterPro" id="IPR006459">
    <property type="entry name" value="CASP/CASPL"/>
</dbReference>
<evidence type="ECO:0000256" key="3">
    <source>
        <dbReference type="ARBA" id="ARBA00011489"/>
    </source>
</evidence>
<evidence type="ECO:0000313" key="10">
    <source>
        <dbReference type="EMBL" id="KAB1214050.1"/>
    </source>
</evidence>
<name>A0A6A1VTR4_9ROSI</name>
<evidence type="ECO:0000256" key="8">
    <source>
        <dbReference type="RuleBase" id="RU361233"/>
    </source>
</evidence>
<dbReference type="AlphaFoldDB" id="A0A6A1VTR4"/>